<evidence type="ECO:0000256" key="1">
    <source>
        <dbReference type="SAM" id="MobiDB-lite"/>
    </source>
</evidence>
<dbReference type="EMBL" id="BOON01000019">
    <property type="protein sequence ID" value="GII22694.1"/>
    <property type="molecule type" value="Genomic_DNA"/>
</dbReference>
<gene>
    <name evidence="5" type="ORF">Pme01_22910</name>
</gene>
<keyword evidence="2" id="KW-0812">Transmembrane</keyword>
<feature type="domain" description="EAL" evidence="3">
    <location>
        <begin position="409"/>
        <end position="666"/>
    </location>
</feature>
<dbReference type="AlphaFoldDB" id="A0A8J3TD92"/>
<dbReference type="Gene3D" id="3.30.70.270">
    <property type="match status" value="1"/>
</dbReference>
<keyword evidence="2" id="KW-1133">Transmembrane helix</keyword>
<dbReference type="PROSITE" id="PS50887">
    <property type="entry name" value="GGDEF"/>
    <property type="match status" value="1"/>
</dbReference>
<sequence length="681" mass="73551">MVRSRNTAVPTPPPGTSRADAEPTARRRRSLATTGALASVLLALCAYTIIGTASTTSAARAHSQALSVDGWFGEARSAIALEEVHARHYQVEPSAAVRQRYVEAAHTADQALRRVTTARTAAATDAHRLLAEQAAYRGHTDRLLDMVADRDPDRVSFDRLEVTPVYYRLQQDIDSVTRAYHASAQVQAAALQRAQVRMLVGTSVGFGLGFALVALIWRVVLGYQRRLAEHADVNEHLAMHDPLTGLPNRAMFHRRLTGALQQMRSSPDGHLVLMVLDLNGFKAVNDTLGHQAGDQLLAEAGRRLRASTREGDLVARLGGDEFAVLIPRISRLPEAMAVAHRIVEVLREDFLLDGGPAAVSGSIGVAISPLHGVSDELVRHADAAMYRAKSDGGGVAVYDPQVDAETPDRMVLFGELRALLDAGDPDRQLVPFFQPQVRIADATVTAVEALARWRHPSRGLLMPGMFLPIAEARGLEITLTYHMIDVAVAEAATWQEAGTPLVVSVNVSPRCLLDPQFVPRVRAALATSGLAPGLLQVELTETSVMTEPERSRKTLRDLRDHGVKVSIDDFGTGFSSLAQLKQLPADELKIDRTFVRELVDDPEDMVLVRSAIDLAHNLGLSVVAEGVEGLDALVLLDELGCDLAQGFALSPPVAVEELPQACARAHQQASGARQPVRQAPA</sequence>
<evidence type="ECO:0008006" key="7">
    <source>
        <dbReference type="Google" id="ProtNLM"/>
    </source>
</evidence>
<dbReference type="Pfam" id="PF00990">
    <property type="entry name" value="GGDEF"/>
    <property type="match status" value="1"/>
</dbReference>
<feature type="region of interest" description="Disordered" evidence="1">
    <location>
        <begin position="1"/>
        <end position="30"/>
    </location>
</feature>
<feature type="domain" description="GGDEF" evidence="4">
    <location>
        <begin position="269"/>
        <end position="400"/>
    </location>
</feature>
<evidence type="ECO:0000256" key="2">
    <source>
        <dbReference type="SAM" id="Phobius"/>
    </source>
</evidence>
<dbReference type="CDD" id="cd01949">
    <property type="entry name" value="GGDEF"/>
    <property type="match status" value="1"/>
</dbReference>
<dbReference type="SMART" id="SM00267">
    <property type="entry name" value="GGDEF"/>
    <property type="match status" value="1"/>
</dbReference>
<evidence type="ECO:0000259" key="4">
    <source>
        <dbReference type="PROSITE" id="PS50887"/>
    </source>
</evidence>
<dbReference type="InterPro" id="IPR050706">
    <property type="entry name" value="Cyclic-di-GMP_PDE-like"/>
</dbReference>
<comment type="caution">
    <text evidence="5">The sequence shown here is derived from an EMBL/GenBank/DDBJ whole genome shotgun (WGS) entry which is preliminary data.</text>
</comment>
<dbReference type="PROSITE" id="PS50883">
    <property type="entry name" value="EAL"/>
    <property type="match status" value="1"/>
</dbReference>
<keyword evidence="2" id="KW-0472">Membrane</keyword>
<name>A0A8J3TD92_9ACTN</name>
<evidence type="ECO:0000259" key="3">
    <source>
        <dbReference type="PROSITE" id="PS50883"/>
    </source>
</evidence>
<feature type="transmembrane region" description="Helical" evidence="2">
    <location>
        <begin position="31"/>
        <end position="50"/>
    </location>
</feature>
<evidence type="ECO:0000313" key="6">
    <source>
        <dbReference type="Proteomes" id="UP000599074"/>
    </source>
</evidence>
<proteinExistence type="predicted"/>
<dbReference type="GO" id="GO:0071111">
    <property type="term" value="F:cyclic-guanylate-specific phosphodiesterase activity"/>
    <property type="evidence" value="ECO:0007669"/>
    <property type="project" value="InterPro"/>
</dbReference>
<evidence type="ECO:0000313" key="5">
    <source>
        <dbReference type="EMBL" id="GII22694.1"/>
    </source>
</evidence>
<dbReference type="InterPro" id="IPR035919">
    <property type="entry name" value="EAL_sf"/>
</dbReference>
<dbReference type="NCBIfam" id="TIGR00254">
    <property type="entry name" value="GGDEF"/>
    <property type="match status" value="1"/>
</dbReference>
<keyword evidence="6" id="KW-1185">Reference proteome</keyword>
<feature type="transmembrane region" description="Helical" evidence="2">
    <location>
        <begin position="198"/>
        <end position="217"/>
    </location>
</feature>
<dbReference type="SMART" id="SM00052">
    <property type="entry name" value="EAL"/>
    <property type="match status" value="1"/>
</dbReference>
<dbReference type="Pfam" id="PF00563">
    <property type="entry name" value="EAL"/>
    <property type="match status" value="1"/>
</dbReference>
<dbReference type="InterPro" id="IPR029787">
    <property type="entry name" value="Nucleotide_cyclase"/>
</dbReference>
<dbReference type="Gene3D" id="3.20.20.450">
    <property type="entry name" value="EAL domain"/>
    <property type="match status" value="1"/>
</dbReference>
<dbReference type="InterPro" id="IPR043128">
    <property type="entry name" value="Rev_trsase/Diguanyl_cyclase"/>
</dbReference>
<dbReference type="PANTHER" id="PTHR33121:SF70">
    <property type="entry name" value="SIGNALING PROTEIN YKOW"/>
    <property type="match status" value="1"/>
</dbReference>
<dbReference type="CDD" id="cd01948">
    <property type="entry name" value="EAL"/>
    <property type="match status" value="1"/>
</dbReference>
<reference evidence="5" key="1">
    <citation type="submission" date="2021-01" db="EMBL/GenBank/DDBJ databases">
        <title>Whole genome shotgun sequence of Planosporangium mesophilum NBRC 109066.</title>
        <authorList>
            <person name="Komaki H."/>
            <person name="Tamura T."/>
        </authorList>
    </citation>
    <scope>NUCLEOTIDE SEQUENCE</scope>
    <source>
        <strain evidence="5">NBRC 109066</strain>
    </source>
</reference>
<organism evidence="5 6">
    <name type="scientific">Planosporangium mesophilum</name>
    <dbReference type="NCBI Taxonomy" id="689768"/>
    <lineage>
        <taxon>Bacteria</taxon>
        <taxon>Bacillati</taxon>
        <taxon>Actinomycetota</taxon>
        <taxon>Actinomycetes</taxon>
        <taxon>Micromonosporales</taxon>
        <taxon>Micromonosporaceae</taxon>
        <taxon>Planosporangium</taxon>
    </lineage>
</organism>
<dbReference type="PANTHER" id="PTHR33121">
    <property type="entry name" value="CYCLIC DI-GMP PHOSPHODIESTERASE PDEF"/>
    <property type="match status" value="1"/>
</dbReference>
<dbReference type="InterPro" id="IPR001633">
    <property type="entry name" value="EAL_dom"/>
</dbReference>
<dbReference type="SUPFAM" id="SSF141868">
    <property type="entry name" value="EAL domain-like"/>
    <property type="match status" value="1"/>
</dbReference>
<accession>A0A8J3TD92</accession>
<protein>
    <recommendedName>
        <fullName evidence="7">GGDEF-domain containing protein</fullName>
    </recommendedName>
</protein>
<dbReference type="SUPFAM" id="SSF55073">
    <property type="entry name" value="Nucleotide cyclase"/>
    <property type="match status" value="1"/>
</dbReference>
<dbReference type="InterPro" id="IPR000160">
    <property type="entry name" value="GGDEF_dom"/>
</dbReference>
<dbReference type="Proteomes" id="UP000599074">
    <property type="component" value="Unassembled WGS sequence"/>
</dbReference>